<evidence type="ECO:0000313" key="3">
    <source>
        <dbReference type="Proteomes" id="UP000475862"/>
    </source>
</evidence>
<keyword evidence="1" id="KW-1133">Transmembrane helix</keyword>
<keyword evidence="1" id="KW-0472">Membrane</keyword>
<reference evidence="2 3" key="1">
    <citation type="submission" date="2019-08" db="EMBL/GenBank/DDBJ databases">
        <title>The genome of the soybean aphid Biotype 1, its phylome, world population structure and adaptation to the North American continent.</title>
        <authorList>
            <person name="Giordano R."/>
            <person name="Donthu R.K."/>
            <person name="Hernandez A.G."/>
            <person name="Wright C.L."/>
            <person name="Zimin A.V."/>
        </authorList>
    </citation>
    <scope>NUCLEOTIDE SEQUENCE [LARGE SCALE GENOMIC DNA]</scope>
    <source>
        <tissue evidence="2">Whole aphids</tissue>
    </source>
</reference>
<dbReference type="AlphaFoldDB" id="A0A6G0T9X9"/>
<evidence type="ECO:0000256" key="1">
    <source>
        <dbReference type="SAM" id="Phobius"/>
    </source>
</evidence>
<dbReference type="Proteomes" id="UP000475862">
    <property type="component" value="Unassembled WGS sequence"/>
</dbReference>
<evidence type="ECO:0000313" key="2">
    <source>
        <dbReference type="EMBL" id="KAE9527408.1"/>
    </source>
</evidence>
<sequence>MSVSTTIAQTSTSSVTAAAAAAARPCTVRTLYNRSFFFFFLKKTKTEIRRSRLKNDAGIIIIVSVITRVTSATSPTRIFTFPTVRNILQAKIPRKSTCELLCSNFKCAYTIPSDQCVQSGVTFCLLNYFRSTRGQIHIYTFPLPKCECGPQQAAVVRSFGRRLHVLRACRRLSWRQKASRRSRRTPSDSVAYLTIILTTVTLITLIHVNELLQNAEKCDATNNFKTKTI</sequence>
<feature type="transmembrane region" description="Helical" evidence="1">
    <location>
        <begin position="190"/>
        <end position="208"/>
    </location>
</feature>
<accession>A0A6G0T9X9</accession>
<keyword evidence="3" id="KW-1185">Reference proteome</keyword>
<gene>
    <name evidence="2" type="ORF">AGLY_013106</name>
</gene>
<proteinExistence type="predicted"/>
<keyword evidence="1" id="KW-0812">Transmembrane</keyword>
<dbReference type="EMBL" id="VYZN01000053">
    <property type="protein sequence ID" value="KAE9527408.1"/>
    <property type="molecule type" value="Genomic_DNA"/>
</dbReference>
<comment type="caution">
    <text evidence="2">The sequence shown here is derived from an EMBL/GenBank/DDBJ whole genome shotgun (WGS) entry which is preliminary data.</text>
</comment>
<organism evidence="2 3">
    <name type="scientific">Aphis glycines</name>
    <name type="common">Soybean aphid</name>
    <dbReference type="NCBI Taxonomy" id="307491"/>
    <lineage>
        <taxon>Eukaryota</taxon>
        <taxon>Metazoa</taxon>
        <taxon>Ecdysozoa</taxon>
        <taxon>Arthropoda</taxon>
        <taxon>Hexapoda</taxon>
        <taxon>Insecta</taxon>
        <taxon>Pterygota</taxon>
        <taxon>Neoptera</taxon>
        <taxon>Paraneoptera</taxon>
        <taxon>Hemiptera</taxon>
        <taxon>Sternorrhyncha</taxon>
        <taxon>Aphidomorpha</taxon>
        <taxon>Aphidoidea</taxon>
        <taxon>Aphididae</taxon>
        <taxon>Aphidini</taxon>
        <taxon>Aphis</taxon>
        <taxon>Aphis</taxon>
    </lineage>
</organism>
<protein>
    <submittedName>
        <fullName evidence="2">Uncharacterized protein</fullName>
    </submittedName>
</protein>
<name>A0A6G0T9X9_APHGL</name>